<dbReference type="InterPro" id="IPR000223">
    <property type="entry name" value="Pept_S26A_signal_pept_1"/>
</dbReference>
<evidence type="ECO:0000313" key="8">
    <source>
        <dbReference type="EMBL" id="GGR98417.1"/>
    </source>
</evidence>
<dbReference type="Pfam" id="PF10502">
    <property type="entry name" value="Peptidase_S26"/>
    <property type="match status" value="1"/>
</dbReference>
<dbReference type="RefSeq" id="WP_189073640.1">
    <property type="nucleotide sequence ID" value="NZ_BMQN01000006.1"/>
</dbReference>
<name>A0ABQ2S7V8_9DEIO</name>
<evidence type="ECO:0000256" key="6">
    <source>
        <dbReference type="SAM" id="MobiDB-lite"/>
    </source>
</evidence>
<evidence type="ECO:0000256" key="5">
    <source>
        <dbReference type="RuleBase" id="RU362042"/>
    </source>
</evidence>
<keyword evidence="5" id="KW-0645">Protease</keyword>
<dbReference type="Proteomes" id="UP000644548">
    <property type="component" value="Unassembled WGS sequence"/>
</dbReference>
<dbReference type="Gene3D" id="2.10.109.10">
    <property type="entry name" value="Umud Fragment, subunit A"/>
    <property type="match status" value="1"/>
</dbReference>
<sequence length="238" mass="25695">MTPQAQARPSRWRTLWQEWGSPALVALLLTQFGATAVRVDGASMLPGLRHGEQLVVPKVEGWAHRAGLGTYARGDVVVFKPPRSAAAEWTREYRGVTLPWAYRPYLVKRVVGLPGDRVQVRGGTVLVNGQPLSEARTQAYWDASCHDTASPLANTPAVTVPAGAYFVMGDNRSEGGSLDSRVFGPVDTADIAGRAVASVWPLTVPEHAQAPCDGQAHPERRVQLSGPAHWNPRLLPGD</sequence>
<feature type="domain" description="Peptidase S26" evidence="7">
    <location>
        <begin position="22"/>
        <end position="200"/>
    </location>
</feature>
<dbReference type="InterPro" id="IPR036286">
    <property type="entry name" value="LexA/Signal_pep-like_sf"/>
</dbReference>
<dbReference type="InterPro" id="IPR019533">
    <property type="entry name" value="Peptidase_S26"/>
</dbReference>
<dbReference type="NCBIfam" id="TIGR02227">
    <property type="entry name" value="sigpep_I_bact"/>
    <property type="match status" value="1"/>
</dbReference>
<dbReference type="SUPFAM" id="SSF51306">
    <property type="entry name" value="LexA/Signal peptidase"/>
    <property type="match status" value="1"/>
</dbReference>
<comment type="similarity">
    <text evidence="2 5">Belongs to the peptidase S26 family.</text>
</comment>
<gene>
    <name evidence="8" type="ORF">GCM10008960_26350</name>
</gene>
<evidence type="ECO:0000259" key="7">
    <source>
        <dbReference type="Pfam" id="PF10502"/>
    </source>
</evidence>
<dbReference type="CDD" id="cd06530">
    <property type="entry name" value="S26_SPase_I"/>
    <property type="match status" value="1"/>
</dbReference>
<feature type="region of interest" description="Disordered" evidence="6">
    <location>
        <begin position="209"/>
        <end position="238"/>
    </location>
</feature>
<dbReference type="PANTHER" id="PTHR43390:SF1">
    <property type="entry name" value="CHLOROPLAST PROCESSING PEPTIDASE"/>
    <property type="match status" value="1"/>
</dbReference>
<reference evidence="9" key="1">
    <citation type="journal article" date="2019" name="Int. J. Syst. Evol. Microbiol.">
        <title>The Global Catalogue of Microorganisms (GCM) 10K type strain sequencing project: providing services to taxonomists for standard genome sequencing and annotation.</title>
        <authorList>
            <consortium name="The Broad Institute Genomics Platform"/>
            <consortium name="The Broad Institute Genome Sequencing Center for Infectious Disease"/>
            <person name="Wu L."/>
            <person name="Ma J."/>
        </authorList>
    </citation>
    <scope>NUCLEOTIDE SEQUENCE [LARGE SCALE GENOMIC DNA]</scope>
    <source>
        <strain evidence="9">JCM 31405</strain>
    </source>
</reference>
<proteinExistence type="inferred from homology"/>
<accession>A0ABQ2S7V8</accession>
<comment type="catalytic activity">
    <reaction evidence="1 5">
        <text>Cleavage of hydrophobic, N-terminal signal or leader sequences from secreted and periplasmic proteins.</text>
        <dbReference type="EC" id="3.4.21.89"/>
    </reaction>
</comment>
<dbReference type="PANTHER" id="PTHR43390">
    <property type="entry name" value="SIGNAL PEPTIDASE I"/>
    <property type="match status" value="1"/>
</dbReference>
<dbReference type="EC" id="3.4.21.89" evidence="3 5"/>
<evidence type="ECO:0000256" key="4">
    <source>
        <dbReference type="ARBA" id="ARBA00022801"/>
    </source>
</evidence>
<evidence type="ECO:0000256" key="2">
    <source>
        <dbReference type="ARBA" id="ARBA00009370"/>
    </source>
</evidence>
<comment type="subcellular location">
    <subcellularLocation>
        <location evidence="5">Membrane</location>
        <topology evidence="5">Single-pass type II membrane protein</topology>
    </subcellularLocation>
</comment>
<keyword evidence="9" id="KW-1185">Reference proteome</keyword>
<organism evidence="8 9">
    <name type="scientific">Deinococcus sedimenti</name>
    <dbReference type="NCBI Taxonomy" id="1867090"/>
    <lineage>
        <taxon>Bacteria</taxon>
        <taxon>Thermotogati</taxon>
        <taxon>Deinococcota</taxon>
        <taxon>Deinococci</taxon>
        <taxon>Deinococcales</taxon>
        <taxon>Deinococcaceae</taxon>
        <taxon>Deinococcus</taxon>
    </lineage>
</organism>
<evidence type="ECO:0000256" key="3">
    <source>
        <dbReference type="ARBA" id="ARBA00013208"/>
    </source>
</evidence>
<evidence type="ECO:0000256" key="1">
    <source>
        <dbReference type="ARBA" id="ARBA00000677"/>
    </source>
</evidence>
<comment type="caution">
    <text evidence="8">The sequence shown here is derived from an EMBL/GenBank/DDBJ whole genome shotgun (WGS) entry which is preliminary data.</text>
</comment>
<dbReference type="InterPro" id="IPR019757">
    <property type="entry name" value="Pept_S26A_signal_pept_1_Lys-AS"/>
</dbReference>
<evidence type="ECO:0000313" key="9">
    <source>
        <dbReference type="Proteomes" id="UP000644548"/>
    </source>
</evidence>
<protein>
    <recommendedName>
        <fullName evidence="3 5">Signal peptidase I</fullName>
        <ecNumber evidence="3 5">3.4.21.89</ecNumber>
    </recommendedName>
</protein>
<dbReference type="EMBL" id="BMQN01000006">
    <property type="protein sequence ID" value="GGR98417.1"/>
    <property type="molecule type" value="Genomic_DNA"/>
</dbReference>
<keyword evidence="4 5" id="KW-0378">Hydrolase</keyword>
<dbReference type="PRINTS" id="PR00727">
    <property type="entry name" value="LEADERPTASE"/>
</dbReference>
<dbReference type="PROSITE" id="PS00760">
    <property type="entry name" value="SPASE_I_2"/>
    <property type="match status" value="1"/>
</dbReference>